<feature type="binding site" evidence="11">
    <location>
        <position position="432"/>
    </location>
    <ligand>
        <name>K(+)</name>
        <dbReference type="ChEBI" id="CHEBI:29103"/>
    </ligand>
</feature>
<dbReference type="PANTHER" id="PTHR32024">
    <property type="entry name" value="TRK SYSTEM POTASSIUM UPTAKE PROTEIN TRKG-RELATED"/>
    <property type="match status" value="1"/>
</dbReference>
<dbReference type="RefSeq" id="WP_050518797.1">
    <property type="nucleotide sequence ID" value="NZ_LGHU01000031.1"/>
</dbReference>
<feature type="binding site" evidence="11">
    <location>
        <position position="220"/>
    </location>
    <ligand>
        <name>K(+)</name>
        <dbReference type="ChEBI" id="CHEBI:29103"/>
    </ligand>
</feature>
<proteinExistence type="inferred from homology"/>
<dbReference type="AlphaFoldDB" id="A0A1H8AXM6"/>
<comment type="similarity">
    <text evidence="10">Belongs to the TrkH potassium transport family.</text>
</comment>
<feature type="transmembrane region" description="Helical" evidence="12">
    <location>
        <begin position="134"/>
        <end position="153"/>
    </location>
</feature>
<feature type="transmembrane region" description="Helical" evidence="12">
    <location>
        <begin position="7"/>
        <end position="28"/>
    </location>
</feature>
<feature type="transmembrane region" description="Helical" evidence="12">
    <location>
        <begin position="184"/>
        <end position="202"/>
    </location>
</feature>
<dbReference type="STRING" id="1077947.SAMN05216227_100238"/>
<feature type="binding site" evidence="11">
    <location>
        <position position="315"/>
    </location>
    <ligand>
        <name>K(+)</name>
        <dbReference type="ChEBI" id="CHEBI:29103"/>
    </ligand>
</feature>
<keyword evidence="7 12" id="KW-1133">Transmembrane helix</keyword>
<keyword evidence="10" id="KW-0997">Cell inner membrane</keyword>
<comment type="subcellular location">
    <subcellularLocation>
        <location evidence="10">Cell inner membrane</location>
        <topology evidence="10">Multi-pass membrane protein</topology>
    </subcellularLocation>
    <subcellularLocation>
        <location evidence="1">Cell membrane</location>
        <topology evidence="1">Multi-pass membrane protein</topology>
    </subcellularLocation>
</comment>
<dbReference type="PIRSF" id="PIRSF006247">
    <property type="entry name" value="TrkH"/>
    <property type="match status" value="1"/>
</dbReference>
<feature type="binding site" evidence="11">
    <location>
        <position position="113"/>
    </location>
    <ligand>
        <name>K(+)</name>
        <dbReference type="ChEBI" id="CHEBI:29103"/>
    </ligand>
</feature>
<keyword evidence="11" id="KW-0479">Metal-binding</keyword>
<feature type="transmembrane region" description="Helical" evidence="12">
    <location>
        <begin position="71"/>
        <end position="92"/>
    </location>
</feature>
<evidence type="ECO:0000256" key="7">
    <source>
        <dbReference type="ARBA" id="ARBA00022989"/>
    </source>
</evidence>
<dbReference type="EMBL" id="FOCO01000002">
    <property type="protein sequence ID" value="SEM75246.1"/>
    <property type="molecule type" value="Genomic_DNA"/>
</dbReference>
<sequence>MIDMRPVAYVIGRILIVLAILMMAPALVDLGDRQVNGLRFLESALITGLTGACVVLSTRNALRGALSLKQAYLLTVGIWALLPLFGALPFYIGAPHLAFSDAYFEAVSGITTTGATVIFGLDQLPAGMNLWRGMLNWLGGLGIAFIAMIFLPLMRVGGMQFFRTEGFDTFGKALPRARDIARELARVYVILTALCICAYGLIGMTALDAVVNGAATIATGGFSPSDISFEKYSGAGEYVGTVFMLLGSLPYVRYLQMLRGDARPFWQDEQARAYLRWLCGAVVMVTVWQHFHAGMPWEPAFRQSLFNLTSIMSSTGFFSGTFASWGGFMLIVAFLVGMVGACSGSSAAGLSVFRVQIALAALRAHLAQITRPNTVALVKYGGRRVENDVLNGLILFFTGYIVILGVLTVAMSLTGVDTLSSLFAVWTSLGNVGYGFGPLVLRTGTFIDFPQAAIAIMTLAMLLGRLGLLAIMVILLPSFWRR</sequence>
<evidence type="ECO:0000256" key="4">
    <source>
        <dbReference type="ARBA" id="ARBA00022538"/>
    </source>
</evidence>
<accession>A0A1H8AXM6</accession>
<feature type="binding site" evidence="11">
    <location>
        <position position="112"/>
    </location>
    <ligand>
        <name>K(+)</name>
        <dbReference type="ChEBI" id="CHEBI:29103"/>
    </ligand>
</feature>
<protein>
    <recommendedName>
        <fullName evidence="10">Trk system potassium uptake protein</fullName>
    </recommendedName>
</protein>
<evidence type="ECO:0000256" key="9">
    <source>
        <dbReference type="ARBA" id="ARBA00023136"/>
    </source>
</evidence>
<evidence type="ECO:0000256" key="12">
    <source>
        <dbReference type="SAM" id="Phobius"/>
    </source>
</evidence>
<dbReference type="OrthoDB" id="9810952at2"/>
<dbReference type="GO" id="GO:0046872">
    <property type="term" value="F:metal ion binding"/>
    <property type="evidence" value="ECO:0007669"/>
    <property type="project" value="UniProtKB-KW"/>
</dbReference>
<keyword evidence="14" id="KW-1185">Reference proteome</keyword>
<organism evidence="13 14">
    <name type="scientific">Pseudorhodobacter antarcticus</name>
    <dbReference type="NCBI Taxonomy" id="1077947"/>
    <lineage>
        <taxon>Bacteria</taxon>
        <taxon>Pseudomonadati</taxon>
        <taxon>Pseudomonadota</taxon>
        <taxon>Alphaproteobacteria</taxon>
        <taxon>Rhodobacterales</taxon>
        <taxon>Paracoccaceae</taxon>
        <taxon>Pseudorhodobacter</taxon>
    </lineage>
</organism>
<evidence type="ECO:0000256" key="11">
    <source>
        <dbReference type="PIRSR" id="PIRSR006247-1"/>
    </source>
</evidence>
<dbReference type="GO" id="GO:0005886">
    <property type="term" value="C:plasma membrane"/>
    <property type="evidence" value="ECO:0007669"/>
    <property type="project" value="UniProtKB-SubCell"/>
</dbReference>
<feature type="transmembrane region" description="Helical" evidence="12">
    <location>
        <begin position="389"/>
        <end position="413"/>
    </location>
</feature>
<feature type="transmembrane region" description="Helical" evidence="12">
    <location>
        <begin position="453"/>
        <end position="480"/>
    </location>
</feature>
<dbReference type="PANTHER" id="PTHR32024:SF3">
    <property type="entry name" value="TRK SYSTEM POTASSIUM UPTAKE PROTEIN"/>
    <property type="match status" value="1"/>
</dbReference>
<feature type="transmembrane region" description="Helical" evidence="12">
    <location>
        <begin position="273"/>
        <end position="291"/>
    </location>
</feature>
<keyword evidence="2 10" id="KW-0813">Transport</keyword>
<dbReference type="InterPro" id="IPR003445">
    <property type="entry name" value="Cat_transpt"/>
</dbReference>
<feature type="transmembrane region" description="Helical" evidence="12">
    <location>
        <begin position="419"/>
        <end position="441"/>
    </location>
</feature>
<evidence type="ECO:0000256" key="8">
    <source>
        <dbReference type="ARBA" id="ARBA00023065"/>
    </source>
</evidence>
<keyword evidence="3 10" id="KW-1003">Cell membrane</keyword>
<keyword evidence="8 10" id="KW-0406">Ion transport</keyword>
<evidence type="ECO:0000256" key="10">
    <source>
        <dbReference type="PIRNR" id="PIRNR006247"/>
    </source>
</evidence>
<evidence type="ECO:0000256" key="2">
    <source>
        <dbReference type="ARBA" id="ARBA00022448"/>
    </source>
</evidence>
<feature type="binding site" evidence="11">
    <location>
        <position position="431"/>
    </location>
    <ligand>
        <name>K(+)</name>
        <dbReference type="ChEBI" id="CHEBI:29103"/>
    </ligand>
</feature>
<keyword evidence="9 10" id="KW-0472">Membrane</keyword>
<evidence type="ECO:0000256" key="5">
    <source>
        <dbReference type="ARBA" id="ARBA00022692"/>
    </source>
</evidence>
<evidence type="ECO:0000256" key="6">
    <source>
        <dbReference type="ARBA" id="ARBA00022958"/>
    </source>
</evidence>
<feature type="transmembrane region" description="Helical" evidence="12">
    <location>
        <begin position="311"/>
        <end position="336"/>
    </location>
</feature>
<comment type="function">
    <text evidence="10">Low-affinity potassium transport system. Interacts with Trk system potassium uptake protein TrkA.</text>
</comment>
<reference evidence="13 14" key="1">
    <citation type="submission" date="2016-10" db="EMBL/GenBank/DDBJ databases">
        <authorList>
            <person name="de Groot N.N."/>
        </authorList>
    </citation>
    <scope>NUCLEOTIDE SEQUENCE [LARGE SCALE GENOMIC DNA]</scope>
    <source>
        <strain evidence="13 14">CGMCC 1.10836</strain>
    </source>
</reference>
<keyword evidence="4 10" id="KW-0633">Potassium transport</keyword>
<gene>
    <name evidence="13" type="ORF">SAMN05216227_100238</name>
</gene>
<evidence type="ECO:0000313" key="14">
    <source>
        <dbReference type="Proteomes" id="UP000183002"/>
    </source>
</evidence>
<keyword evidence="5 12" id="KW-0812">Transmembrane</keyword>
<dbReference type="InterPro" id="IPR004772">
    <property type="entry name" value="TrkH"/>
</dbReference>
<evidence type="ECO:0000313" key="13">
    <source>
        <dbReference type="EMBL" id="SEM75246.1"/>
    </source>
</evidence>
<evidence type="ECO:0000256" key="3">
    <source>
        <dbReference type="ARBA" id="ARBA00022475"/>
    </source>
</evidence>
<feature type="transmembrane region" description="Helical" evidence="12">
    <location>
        <begin position="40"/>
        <end position="59"/>
    </location>
</feature>
<keyword evidence="6 10" id="KW-0630">Potassium</keyword>
<dbReference type="Proteomes" id="UP000183002">
    <property type="component" value="Unassembled WGS sequence"/>
</dbReference>
<name>A0A1H8AXM6_9RHOB</name>
<evidence type="ECO:0000256" key="1">
    <source>
        <dbReference type="ARBA" id="ARBA00004651"/>
    </source>
</evidence>
<dbReference type="Pfam" id="PF02386">
    <property type="entry name" value="TrkH"/>
    <property type="match status" value="1"/>
</dbReference>
<feature type="transmembrane region" description="Helical" evidence="12">
    <location>
        <begin position="232"/>
        <end position="252"/>
    </location>
</feature>
<dbReference type="GO" id="GO:0015379">
    <property type="term" value="F:potassium:chloride symporter activity"/>
    <property type="evidence" value="ECO:0007669"/>
    <property type="project" value="InterPro"/>
</dbReference>